<dbReference type="InterPro" id="IPR052701">
    <property type="entry name" value="GAG_Ulvan_Degrading_Sulfatases"/>
</dbReference>
<accession>A0AAT9FNR4</accession>
<dbReference type="Pfam" id="PF00884">
    <property type="entry name" value="Sulfatase"/>
    <property type="match status" value="1"/>
</dbReference>
<protein>
    <submittedName>
        <fullName evidence="3">N-acetylgalactosamine-6-sulfatase</fullName>
    </submittedName>
</protein>
<dbReference type="Gene3D" id="3.40.720.10">
    <property type="entry name" value="Alkaline Phosphatase, subunit A"/>
    <property type="match status" value="1"/>
</dbReference>
<dbReference type="SUPFAM" id="SSF53649">
    <property type="entry name" value="Alkaline phosphatase-like"/>
    <property type="match status" value="1"/>
</dbReference>
<dbReference type="Gene3D" id="3.30.1120.10">
    <property type="match status" value="1"/>
</dbReference>
<feature type="chain" id="PRO_5043669670" evidence="1">
    <location>
        <begin position="25"/>
        <end position="479"/>
    </location>
</feature>
<keyword evidence="1" id="KW-0732">Signal</keyword>
<evidence type="ECO:0000256" key="1">
    <source>
        <dbReference type="SAM" id="SignalP"/>
    </source>
</evidence>
<proteinExistence type="predicted"/>
<reference evidence="3" key="1">
    <citation type="submission" date="2024-07" db="EMBL/GenBank/DDBJ databases">
        <title>Complete genome sequence of Verrucomicrobiaceae bacterium NT6N.</title>
        <authorList>
            <person name="Huang C."/>
            <person name="Takami H."/>
            <person name="Hamasaki K."/>
        </authorList>
    </citation>
    <scope>NUCLEOTIDE SEQUENCE</scope>
    <source>
        <strain evidence="3">NT6N</strain>
    </source>
</reference>
<name>A0AAT9FNR4_9BACT</name>
<feature type="domain" description="Sulfatase N-terminal" evidence="2">
    <location>
        <begin position="27"/>
        <end position="370"/>
    </location>
</feature>
<dbReference type="CDD" id="cd16145">
    <property type="entry name" value="ARS_like"/>
    <property type="match status" value="1"/>
</dbReference>
<evidence type="ECO:0000259" key="2">
    <source>
        <dbReference type="Pfam" id="PF00884"/>
    </source>
</evidence>
<organism evidence="3">
    <name type="scientific">Oceaniferula spumae</name>
    <dbReference type="NCBI Taxonomy" id="2979115"/>
    <lineage>
        <taxon>Bacteria</taxon>
        <taxon>Pseudomonadati</taxon>
        <taxon>Verrucomicrobiota</taxon>
        <taxon>Verrucomicrobiia</taxon>
        <taxon>Verrucomicrobiales</taxon>
        <taxon>Verrucomicrobiaceae</taxon>
        <taxon>Oceaniferula</taxon>
    </lineage>
</organism>
<dbReference type="KEGG" id="osu:NT6N_26350"/>
<feature type="signal peptide" evidence="1">
    <location>
        <begin position="1"/>
        <end position="24"/>
    </location>
</feature>
<dbReference type="AlphaFoldDB" id="A0AAT9FNR4"/>
<dbReference type="InterPro" id="IPR017850">
    <property type="entry name" value="Alkaline_phosphatase_core_sf"/>
</dbReference>
<gene>
    <name evidence="3" type="primary">aslA_3</name>
    <name evidence="3" type="ORF">NT6N_26350</name>
</gene>
<dbReference type="PANTHER" id="PTHR43751">
    <property type="entry name" value="SULFATASE"/>
    <property type="match status" value="1"/>
</dbReference>
<sequence length="479" mass="53705">MQFLNKLTAMTGLLVIAAPSLLSARQPNIIYINTDDWGIGKVPAYKMDAASQKIIKTPNLDRLKADGMQFTNAYAGNAVCGPSRCSLISGKHPGNAVWRANRKSMSKDLWPPKYPLLGEVARQAGYTTAGFGKLSPGGHSTPEEITGCGWDYWLGFLGHVDCRDFYANYIYENGKRIPLPKNTKAVLKGTSLREKPIGSGVVGEGKGTFIEDLYTDKIIEFMSANKKKPFFIYFASTVPHGGPPGGMRVPSLEGYDKMENLTIYEQVYCALMTRHDRNVGRIRKAVKDLGLEKDTIIIWTSDNGDEDSYYKRTKTFDGNGPFRMMKRSLYEGGIRVPLIAYWPDTIKPGTTTDVQTTQRDVMPTLADAGGKTKTKEMDGISILPTLQGKPEKQAKREYIYFEFYEGGKQQSVRMGDWKAYRKGGWAGKIELYDLAKDREEQNDLATEHPELVKRMEEIMKKEHSPSPIWKLGTEKKAKK</sequence>
<dbReference type="PANTHER" id="PTHR43751:SF3">
    <property type="entry name" value="SULFATASE N-TERMINAL DOMAIN-CONTAINING PROTEIN"/>
    <property type="match status" value="1"/>
</dbReference>
<dbReference type="EMBL" id="AP026866">
    <property type="protein sequence ID" value="BDS07595.1"/>
    <property type="molecule type" value="Genomic_DNA"/>
</dbReference>
<evidence type="ECO:0000313" key="3">
    <source>
        <dbReference type="EMBL" id="BDS07595.1"/>
    </source>
</evidence>
<dbReference type="InterPro" id="IPR000917">
    <property type="entry name" value="Sulfatase_N"/>
</dbReference>